<protein>
    <submittedName>
        <fullName evidence="1">M14 family metallopeptidase</fullName>
    </submittedName>
</protein>
<gene>
    <name evidence="1" type="ORF">M8523_30020</name>
</gene>
<evidence type="ECO:0000313" key="1">
    <source>
        <dbReference type="EMBL" id="MCW6512169.1"/>
    </source>
</evidence>
<dbReference type="Proteomes" id="UP001165667">
    <property type="component" value="Unassembled WGS sequence"/>
</dbReference>
<sequence>MISFDALFPETYAQSRERILALARRLGHPVRTYQAPGKGPAGETLATDVLWIGPQEAEAVAVLVSATHGVEGFCGAGAQCDTLERDPAASLPPGVALLVVHAINPFGFAWLRRVTMEGVDLNRNGVDFAALPQNPGFDQYRHDFTPRRPGSPEAAAATARLNAFQAAVGPVTYQLARNSGQYVDPKNIFFGGREPTWSRRTLETIVADYDLRARKQVAVVDYHTGLGPYGYGEPICGTRPSEPGSARGRRWYGDSMTEPMRGTSTSVVIPGLSQYIWLRELGPDALTFIALEYGTYPPAVMDEATSAEHWLGNEPALDPNSEEARTIKARFRRAYYPDESSWKEMVIWRSRQIVRQTLQGLAEAIV</sequence>
<comment type="caution">
    <text evidence="1">The sequence shown here is derived from an EMBL/GenBank/DDBJ whole genome shotgun (WGS) entry which is preliminary data.</text>
</comment>
<organism evidence="1 2">
    <name type="scientific">Lichenifustis flavocetrariae</name>
    <dbReference type="NCBI Taxonomy" id="2949735"/>
    <lineage>
        <taxon>Bacteria</taxon>
        <taxon>Pseudomonadati</taxon>
        <taxon>Pseudomonadota</taxon>
        <taxon>Alphaproteobacteria</taxon>
        <taxon>Hyphomicrobiales</taxon>
        <taxon>Lichenihabitantaceae</taxon>
        <taxon>Lichenifustis</taxon>
    </lineage>
</organism>
<reference evidence="1" key="1">
    <citation type="submission" date="2022-05" db="EMBL/GenBank/DDBJ databases">
        <authorList>
            <person name="Pankratov T."/>
        </authorList>
    </citation>
    <scope>NUCLEOTIDE SEQUENCE</scope>
    <source>
        <strain evidence="1">BP6-180914</strain>
    </source>
</reference>
<dbReference type="EMBL" id="JAMOIM010000042">
    <property type="protein sequence ID" value="MCW6512169.1"/>
    <property type="molecule type" value="Genomic_DNA"/>
</dbReference>
<evidence type="ECO:0000313" key="2">
    <source>
        <dbReference type="Proteomes" id="UP001165667"/>
    </source>
</evidence>
<proteinExistence type="predicted"/>
<dbReference type="InterPro" id="IPR021259">
    <property type="entry name" value="DUF2817"/>
</dbReference>
<name>A0AA42CM05_9HYPH</name>
<accession>A0AA42CM05</accession>
<dbReference type="Gene3D" id="3.40.630.10">
    <property type="entry name" value="Zn peptidases"/>
    <property type="match status" value="1"/>
</dbReference>
<dbReference type="CDD" id="cd06233">
    <property type="entry name" value="M14-like"/>
    <property type="match status" value="1"/>
</dbReference>
<dbReference type="SUPFAM" id="SSF53187">
    <property type="entry name" value="Zn-dependent exopeptidases"/>
    <property type="match status" value="1"/>
</dbReference>
<keyword evidence="2" id="KW-1185">Reference proteome</keyword>
<dbReference type="RefSeq" id="WP_282588545.1">
    <property type="nucleotide sequence ID" value="NZ_JAMOIM010000042.1"/>
</dbReference>
<dbReference type="AlphaFoldDB" id="A0AA42CM05"/>
<dbReference type="Pfam" id="PF10994">
    <property type="entry name" value="DUF2817"/>
    <property type="match status" value="1"/>
</dbReference>